<protein>
    <recommendedName>
        <fullName evidence="6">NAD kinase</fullName>
        <ecNumber evidence="6">2.7.1.23</ecNumber>
    </recommendedName>
    <alternativeName>
        <fullName evidence="6">ATP-dependent NAD kinase</fullName>
    </alternativeName>
</protein>
<dbReference type="PANTHER" id="PTHR20275:SF0">
    <property type="entry name" value="NAD KINASE"/>
    <property type="match status" value="1"/>
</dbReference>
<dbReference type="InterPro" id="IPR002504">
    <property type="entry name" value="NADK"/>
</dbReference>
<dbReference type="GO" id="GO:0005524">
    <property type="term" value="F:ATP binding"/>
    <property type="evidence" value="ECO:0007669"/>
    <property type="project" value="UniProtKB-KW"/>
</dbReference>
<evidence type="ECO:0000313" key="7">
    <source>
        <dbReference type="EMBL" id="AIL32203.1"/>
    </source>
</evidence>
<feature type="binding site" evidence="6">
    <location>
        <position position="173"/>
    </location>
    <ligand>
        <name>NAD(+)</name>
        <dbReference type="ChEBI" id="CHEBI:57540"/>
    </ligand>
</feature>
<feature type="binding site" evidence="6">
    <location>
        <position position="210"/>
    </location>
    <ligand>
        <name>NAD(+)</name>
        <dbReference type="ChEBI" id="CHEBI:57540"/>
    </ligand>
</feature>
<accession>A0A077DGE2</accession>
<dbReference type="Pfam" id="PF01513">
    <property type="entry name" value="NAD_kinase"/>
    <property type="match status" value="1"/>
</dbReference>
<dbReference type="Gene3D" id="3.40.50.10330">
    <property type="entry name" value="Probable inorganic polyphosphate/atp-NAD kinase, domain 1"/>
    <property type="match status" value="1"/>
</dbReference>
<dbReference type="STRING" id="1072685.IX83_01745"/>
<comment type="similarity">
    <text evidence="6">Belongs to the NAD kinase family.</text>
</comment>
<evidence type="ECO:0000256" key="2">
    <source>
        <dbReference type="ARBA" id="ARBA00022777"/>
    </source>
</evidence>
<feature type="binding site" evidence="6">
    <location>
        <begin position="71"/>
        <end position="72"/>
    </location>
    <ligand>
        <name>NAD(+)</name>
        <dbReference type="ChEBI" id="CHEBI:57540"/>
    </ligand>
</feature>
<comment type="subcellular location">
    <subcellularLocation>
        <location evidence="6">Cytoplasm</location>
    </subcellularLocation>
</comment>
<dbReference type="SUPFAM" id="SSF111331">
    <property type="entry name" value="NAD kinase/diacylglycerol kinase-like"/>
    <property type="match status" value="1"/>
</dbReference>
<dbReference type="EC" id="2.7.1.23" evidence="6"/>
<dbReference type="eggNOG" id="COG0061">
    <property type="taxonomic scope" value="Bacteria"/>
</dbReference>
<keyword evidence="2 6" id="KW-0418">Kinase</keyword>
<keyword evidence="6" id="KW-0067">ATP-binding</keyword>
<dbReference type="GO" id="GO:0051287">
    <property type="term" value="F:NAD binding"/>
    <property type="evidence" value="ECO:0007669"/>
    <property type="project" value="UniProtKB-ARBA"/>
</dbReference>
<dbReference type="AlphaFoldDB" id="A0A077DGE2"/>
<dbReference type="HOGENOM" id="CLU_008831_0_1_4"/>
<feature type="binding site" evidence="6">
    <location>
        <position position="248"/>
    </location>
    <ligand>
        <name>NAD(+)</name>
        <dbReference type="ChEBI" id="CHEBI:57540"/>
    </ligand>
</feature>
<dbReference type="RefSeq" id="WP_038498449.1">
    <property type="nucleotide sequence ID" value="NZ_AFWK01000114.1"/>
</dbReference>
<keyword evidence="3 6" id="KW-0521">NADP</keyword>
<dbReference type="InterPro" id="IPR017438">
    <property type="entry name" value="ATP-NAD_kinase_N"/>
</dbReference>
<dbReference type="GO" id="GO:0005737">
    <property type="term" value="C:cytoplasm"/>
    <property type="evidence" value="ECO:0007669"/>
    <property type="project" value="UniProtKB-SubCell"/>
</dbReference>
<keyword evidence="8" id="KW-1185">Reference proteome</keyword>
<dbReference type="GO" id="GO:0003951">
    <property type="term" value="F:NAD+ kinase activity"/>
    <property type="evidence" value="ECO:0007669"/>
    <property type="project" value="UniProtKB-UniRule"/>
</dbReference>
<feature type="binding site" evidence="6">
    <location>
        <begin position="145"/>
        <end position="146"/>
    </location>
    <ligand>
        <name>NAD(+)</name>
        <dbReference type="ChEBI" id="CHEBI:57540"/>
    </ligand>
</feature>
<dbReference type="OrthoDB" id="9774737at2"/>
<comment type="caution">
    <text evidence="6">Lacks conserved residue(s) required for the propagation of feature annotation.</text>
</comment>
<dbReference type="Proteomes" id="UP000028945">
    <property type="component" value="Chromosome"/>
</dbReference>
<dbReference type="Gene3D" id="2.60.200.30">
    <property type="entry name" value="Probable inorganic polyphosphate/atp-NAD kinase, domain 2"/>
    <property type="match status" value="1"/>
</dbReference>
<dbReference type="InterPro" id="IPR016064">
    <property type="entry name" value="NAD/diacylglycerol_kinase_sf"/>
</dbReference>
<feature type="active site" description="Proton acceptor" evidence="6">
    <location>
        <position position="71"/>
    </location>
</feature>
<evidence type="ECO:0000256" key="6">
    <source>
        <dbReference type="HAMAP-Rule" id="MF_00361"/>
    </source>
</evidence>
<evidence type="ECO:0000256" key="5">
    <source>
        <dbReference type="ARBA" id="ARBA00047925"/>
    </source>
</evidence>
<reference evidence="7 8" key="1">
    <citation type="journal article" date="2014" name="BMC Genomics">
        <title>A genomic perspective on a new bacterial genus and species from the Alcaligenaceae family, Basilea psittacipulmonis.</title>
        <authorList>
            <person name="Whiteson K.L."/>
            <person name="Hernandez D."/>
            <person name="Lazarevic V."/>
            <person name="Gaia N."/>
            <person name="Farinelli L."/>
            <person name="Francois P."/>
            <person name="Pilo P."/>
            <person name="Frey J."/>
            <person name="Schrenzel J."/>
        </authorList>
    </citation>
    <scope>NUCLEOTIDE SEQUENCE [LARGE SCALE GENOMIC DNA]</scope>
    <source>
        <strain evidence="7 8">DSM 24701</strain>
    </source>
</reference>
<dbReference type="GO" id="GO:0019674">
    <property type="term" value="P:NAD+ metabolic process"/>
    <property type="evidence" value="ECO:0007669"/>
    <property type="project" value="InterPro"/>
</dbReference>
<evidence type="ECO:0000256" key="1">
    <source>
        <dbReference type="ARBA" id="ARBA00022679"/>
    </source>
</evidence>
<evidence type="ECO:0000313" key="8">
    <source>
        <dbReference type="Proteomes" id="UP000028945"/>
    </source>
</evidence>
<name>A0A077DGE2_9BURK</name>
<dbReference type="KEGG" id="bpsi:IX83_01745"/>
<keyword evidence="4 6" id="KW-0520">NAD</keyword>
<gene>
    <name evidence="7" type="primary">ppnK</name>
    <name evidence="6" type="synonym">nadK</name>
    <name evidence="7" type="ORF">IX83_01745</name>
</gene>
<feature type="binding site" evidence="6">
    <location>
        <position position="175"/>
    </location>
    <ligand>
        <name>NAD(+)</name>
        <dbReference type="ChEBI" id="CHEBI:57540"/>
    </ligand>
</feature>
<dbReference type="GO" id="GO:0006741">
    <property type="term" value="P:NADP+ biosynthetic process"/>
    <property type="evidence" value="ECO:0007669"/>
    <property type="project" value="UniProtKB-UniRule"/>
</dbReference>
<dbReference type="GO" id="GO:0046872">
    <property type="term" value="F:metal ion binding"/>
    <property type="evidence" value="ECO:0007669"/>
    <property type="project" value="UniProtKB-UniRule"/>
</dbReference>
<keyword evidence="1 6" id="KW-0808">Transferase</keyword>
<organism evidence="7 8">
    <name type="scientific">Basilea psittacipulmonis DSM 24701</name>
    <dbReference type="NCBI Taxonomy" id="1072685"/>
    <lineage>
        <taxon>Bacteria</taxon>
        <taxon>Pseudomonadati</taxon>
        <taxon>Pseudomonadota</taxon>
        <taxon>Betaproteobacteria</taxon>
        <taxon>Burkholderiales</taxon>
        <taxon>Alcaligenaceae</taxon>
        <taxon>Basilea</taxon>
    </lineage>
</organism>
<keyword evidence="6" id="KW-0963">Cytoplasm</keyword>
<comment type="cofactor">
    <cofactor evidence="6">
        <name>a divalent metal cation</name>
        <dbReference type="ChEBI" id="CHEBI:60240"/>
    </cofactor>
</comment>
<comment type="catalytic activity">
    <reaction evidence="5 6">
        <text>NAD(+) + ATP = ADP + NADP(+) + H(+)</text>
        <dbReference type="Rhea" id="RHEA:18629"/>
        <dbReference type="ChEBI" id="CHEBI:15378"/>
        <dbReference type="ChEBI" id="CHEBI:30616"/>
        <dbReference type="ChEBI" id="CHEBI:57540"/>
        <dbReference type="ChEBI" id="CHEBI:58349"/>
        <dbReference type="ChEBI" id="CHEBI:456216"/>
        <dbReference type="EC" id="2.7.1.23"/>
    </reaction>
</comment>
<dbReference type="Pfam" id="PF20143">
    <property type="entry name" value="NAD_kinase_C"/>
    <property type="match status" value="1"/>
</dbReference>
<keyword evidence="6" id="KW-0547">Nucleotide-binding</keyword>
<evidence type="ECO:0000256" key="4">
    <source>
        <dbReference type="ARBA" id="ARBA00023027"/>
    </source>
</evidence>
<dbReference type="NCBIfam" id="NF002561">
    <property type="entry name" value="PRK02155.1"/>
    <property type="match status" value="1"/>
</dbReference>
<evidence type="ECO:0000256" key="3">
    <source>
        <dbReference type="ARBA" id="ARBA00022857"/>
    </source>
</evidence>
<dbReference type="InterPro" id="IPR017437">
    <property type="entry name" value="ATP-NAD_kinase_PpnK-typ_C"/>
</dbReference>
<dbReference type="EMBL" id="CP009238">
    <property type="protein sequence ID" value="AIL32203.1"/>
    <property type="molecule type" value="Genomic_DNA"/>
</dbReference>
<proteinExistence type="inferred from homology"/>
<sequence length="296" mass="32663">MNFPTIAIVGRYQDSGITQAINHLAKYLLNKGRNVLIEQETALHTGITYFPSISYDEIGKKAQLVIVMGGDGTMLGAGRKLAKYGIPLLGINHGNLGFITGVPNKDTLVALEAILSGSYEIEGRTMLEARIIRNGKELIRDYALNDVVLNRSGRSGMIEISVLLNGELMYTQKADGVIVATPTGSTAYSVSANGPILHPRASAFLVVPVAPQTLSSRPIAVSDKDELELRLSEISRRPNAASVQFDMQTWSDLQVGDHISIRKAPYKAFFIHPHKFEYFSVLRKKLQWNTLYEQFN</sequence>
<dbReference type="PANTHER" id="PTHR20275">
    <property type="entry name" value="NAD KINASE"/>
    <property type="match status" value="1"/>
</dbReference>
<dbReference type="HAMAP" id="MF_00361">
    <property type="entry name" value="NAD_kinase"/>
    <property type="match status" value="1"/>
</dbReference>
<comment type="function">
    <text evidence="6">Involved in the regulation of the intracellular balance of NAD and NADP, and is a key enzyme in the biosynthesis of NADP. Catalyzes specifically the phosphorylation on 2'-hydroxyl of the adenosine moiety of NAD to yield NADP.</text>
</comment>
<feature type="binding site" evidence="6">
    <location>
        <begin position="186"/>
        <end position="191"/>
    </location>
    <ligand>
        <name>NAD(+)</name>
        <dbReference type="ChEBI" id="CHEBI:57540"/>
    </ligand>
</feature>